<dbReference type="InterPro" id="IPR016181">
    <property type="entry name" value="Acyl_CoA_acyltransferase"/>
</dbReference>
<dbReference type="Gene3D" id="3.40.630.30">
    <property type="match status" value="1"/>
</dbReference>
<feature type="domain" description="N-acetyltransferase" evidence="1">
    <location>
        <begin position="39"/>
        <end position="209"/>
    </location>
</feature>
<evidence type="ECO:0000259" key="1">
    <source>
        <dbReference type="PROSITE" id="PS51186"/>
    </source>
</evidence>
<protein>
    <submittedName>
        <fullName evidence="2">Ribosomal-protein-alanine N-acetyltransferase</fullName>
    </submittedName>
</protein>
<sequence>MRAGSKGQLYQALKSRLYPDHPGWPTALGPRTARDGRSVRLRPPRLADAEQWSALVRRERMALEPWWPTSVLPWEDRFTTRTWYERWARLRWSARRGYSLPAVIEVDGRLAGEVVIDRIDRTQRSGEAGMWIAAEHHGSGVASHALQLIMSHAFGPLDLHRLVAPIAVNNRAAAVLAASHRFKREGVMRDYMHVGGRWRDHVLWSVLTNEFISSLTAASAEAAPRPT</sequence>
<name>A0A8J3CCQ0_9PSEU</name>
<dbReference type="PANTHER" id="PTHR43441">
    <property type="entry name" value="RIBOSOMAL-PROTEIN-SERINE ACETYLTRANSFERASE"/>
    <property type="match status" value="1"/>
</dbReference>
<dbReference type="Proteomes" id="UP000637578">
    <property type="component" value="Unassembled WGS sequence"/>
</dbReference>
<evidence type="ECO:0000313" key="3">
    <source>
        <dbReference type="Proteomes" id="UP000637578"/>
    </source>
</evidence>
<reference evidence="2" key="1">
    <citation type="journal article" date="2014" name="Int. J. Syst. Evol. Microbiol.">
        <title>Complete genome sequence of Corynebacterium casei LMG S-19264T (=DSM 44701T), isolated from a smear-ripened cheese.</title>
        <authorList>
            <consortium name="US DOE Joint Genome Institute (JGI-PGF)"/>
            <person name="Walter F."/>
            <person name="Albersmeier A."/>
            <person name="Kalinowski J."/>
            <person name="Ruckert C."/>
        </authorList>
    </citation>
    <scope>NUCLEOTIDE SEQUENCE</scope>
    <source>
        <strain evidence="2">CGMCC 4.5737</strain>
    </source>
</reference>
<dbReference type="AlphaFoldDB" id="A0A8J3CCQ0"/>
<comment type="caution">
    <text evidence="2">The sequence shown here is derived from an EMBL/GenBank/DDBJ whole genome shotgun (WGS) entry which is preliminary data.</text>
</comment>
<dbReference type="GO" id="GO:1990189">
    <property type="term" value="F:protein N-terminal-serine acetyltransferase activity"/>
    <property type="evidence" value="ECO:0007669"/>
    <property type="project" value="TreeGrafter"/>
</dbReference>
<dbReference type="EMBL" id="BMMK01000015">
    <property type="protein sequence ID" value="GGM59890.1"/>
    <property type="molecule type" value="Genomic_DNA"/>
</dbReference>
<dbReference type="InterPro" id="IPR051908">
    <property type="entry name" value="Ribosomal_N-acetyltransferase"/>
</dbReference>
<dbReference type="RefSeq" id="WP_189058745.1">
    <property type="nucleotide sequence ID" value="NZ_BMMK01000015.1"/>
</dbReference>
<dbReference type="SUPFAM" id="SSF55729">
    <property type="entry name" value="Acyl-CoA N-acyltransferases (Nat)"/>
    <property type="match status" value="1"/>
</dbReference>
<reference evidence="2" key="2">
    <citation type="submission" date="2020-09" db="EMBL/GenBank/DDBJ databases">
        <authorList>
            <person name="Sun Q."/>
            <person name="Zhou Y."/>
        </authorList>
    </citation>
    <scope>NUCLEOTIDE SEQUENCE</scope>
    <source>
        <strain evidence="2">CGMCC 4.5737</strain>
    </source>
</reference>
<gene>
    <name evidence="2" type="primary">rimJ</name>
    <name evidence="2" type="ORF">GCM10012275_33750</name>
</gene>
<keyword evidence="3" id="KW-1185">Reference proteome</keyword>
<accession>A0A8J3CCQ0</accession>
<dbReference type="InterPro" id="IPR000182">
    <property type="entry name" value="GNAT_dom"/>
</dbReference>
<dbReference type="Pfam" id="PF13302">
    <property type="entry name" value="Acetyltransf_3"/>
    <property type="match status" value="1"/>
</dbReference>
<dbReference type="PROSITE" id="PS51186">
    <property type="entry name" value="GNAT"/>
    <property type="match status" value="1"/>
</dbReference>
<organism evidence="2 3">
    <name type="scientific">Longimycelium tulufanense</name>
    <dbReference type="NCBI Taxonomy" id="907463"/>
    <lineage>
        <taxon>Bacteria</taxon>
        <taxon>Bacillati</taxon>
        <taxon>Actinomycetota</taxon>
        <taxon>Actinomycetes</taxon>
        <taxon>Pseudonocardiales</taxon>
        <taxon>Pseudonocardiaceae</taxon>
        <taxon>Longimycelium</taxon>
    </lineage>
</organism>
<dbReference type="PANTHER" id="PTHR43441:SF10">
    <property type="entry name" value="ACETYLTRANSFERASE"/>
    <property type="match status" value="1"/>
</dbReference>
<proteinExistence type="predicted"/>
<dbReference type="CDD" id="cd04301">
    <property type="entry name" value="NAT_SF"/>
    <property type="match status" value="1"/>
</dbReference>
<dbReference type="GO" id="GO:0005737">
    <property type="term" value="C:cytoplasm"/>
    <property type="evidence" value="ECO:0007669"/>
    <property type="project" value="TreeGrafter"/>
</dbReference>
<dbReference type="GO" id="GO:0008999">
    <property type="term" value="F:protein-N-terminal-alanine acetyltransferase activity"/>
    <property type="evidence" value="ECO:0007669"/>
    <property type="project" value="TreeGrafter"/>
</dbReference>
<evidence type="ECO:0000313" key="2">
    <source>
        <dbReference type="EMBL" id="GGM59890.1"/>
    </source>
</evidence>